<name>A0ABY7YL24_9HYPH</name>
<reference evidence="5 6" key="1">
    <citation type="submission" date="2023-02" db="EMBL/GenBank/DDBJ databases">
        <title>Devosia algicola sp. nov., isolated from the phycosphere of marine algae.</title>
        <authorList>
            <person name="Kim J.M."/>
            <person name="Lee J.K."/>
            <person name="Choi B.J."/>
            <person name="Bayburt H."/>
            <person name="Jeon C.O."/>
        </authorList>
    </citation>
    <scope>NUCLEOTIDE SEQUENCE [LARGE SCALE GENOMIC DNA]</scope>
    <source>
        <strain evidence="5 6">G20-9</strain>
    </source>
</reference>
<evidence type="ECO:0000313" key="6">
    <source>
        <dbReference type="Proteomes" id="UP001220530"/>
    </source>
</evidence>
<keyword evidence="2" id="KW-0238">DNA-binding</keyword>
<dbReference type="InterPro" id="IPR036388">
    <property type="entry name" value="WH-like_DNA-bd_sf"/>
</dbReference>
<evidence type="ECO:0000256" key="1">
    <source>
        <dbReference type="ARBA" id="ARBA00023015"/>
    </source>
</evidence>
<accession>A0ABY7YL24</accession>
<dbReference type="Gene3D" id="2.60.120.10">
    <property type="entry name" value="Jelly Rolls"/>
    <property type="match status" value="1"/>
</dbReference>
<protein>
    <submittedName>
        <fullName evidence="5">Crp/Fnr family transcriptional regulator</fullName>
    </submittedName>
</protein>
<dbReference type="SUPFAM" id="SSF51206">
    <property type="entry name" value="cAMP-binding domain-like"/>
    <property type="match status" value="1"/>
</dbReference>
<dbReference type="Gene3D" id="1.10.10.10">
    <property type="entry name" value="Winged helix-like DNA-binding domain superfamily/Winged helix DNA-binding domain"/>
    <property type="match status" value="1"/>
</dbReference>
<dbReference type="InterPro" id="IPR012318">
    <property type="entry name" value="HTH_CRP"/>
</dbReference>
<keyword evidence="1" id="KW-0805">Transcription regulation</keyword>
<dbReference type="Proteomes" id="UP001220530">
    <property type="component" value="Chromosome"/>
</dbReference>
<dbReference type="PROSITE" id="PS50042">
    <property type="entry name" value="CNMP_BINDING_3"/>
    <property type="match status" value="1"/>
</dbReference>
<dbReference type="EMBL" id="CP118246">
    <property type="protein sequence ID" value="WDR01894.1"/>
    <property type="molecule type" value="Genomic_DNA"/>
</dbReference>
<dbReference type="InterPro" id="IPR018490">
    <property type="entry name" value="cNMP-bd_dom_sf"/>
</dbReference>
<dbReference type="InterPro" id="IPR014710">
    <property type="entry name" value="RmlC-like_jellyroll"/>
</dbReference>
<keyword evidence="3" id="KW-0804">Transcription</keyword>
<gene>
    <name evidence="5" type="ORF">PSQ19_14435</name>
</gene>
<dbReference type="InterPro" id="IPR036390">
    <property type="entry name" value="WH_DNA-bd_sf"/>
</dbReference>
<keyword evidence="6" id="KW-1185">Reference proteome</keyword>
<proteinExistence type="predicted"/>
<evidence type="ECO:0000259" key="4">
    <source>
        <dbReference type="PROSITE" id="PS50042"/>
    </source>
</evidence>
<dbReference type="InterPro" id="IPR000595">
    <property type="entry name" value="cNMP-bd_dom"/>
</dbReference>
<evidence type="ECO:0000256" key="2">
    <source>
        <dbReference type="ARBA" id="ARBA00023125"/>
    </source>
</evidence>
<sequence length="237" mass="26208">MIDKDYAHHNKLLAILKPEDQAFLAEHLEPVSYVQKDEIEQPGSIIESVIFPETGLLSVVAHLPEGRDIEVGIVGRDGMSGTGVVQFDEIAAFSTFVQIEGRGLKLDVKSLRVALAQSISLNIIFNRYARSFAIQIASTALANGRSRLEERLARWLVMVQDRIDSDKIAITHEFLSVMLGVRRSGVTDALHILEGRGLVRANRGEIVIRDREGLIVLGDGAYGMAELEYQRIMGMPS</sequence>
<dbReference type="RefSeq" id="WP_282218303.1">
    <property type="nucleotide sequence ID" value="NZ_CP118246.1"/>
</dbReference>
<organism evidence="5 6">
    <name type="scientific">Devosia algicola</name>
    <dbReference type="NCBI Taxonomy" id="3026418"/>
    <lineage>
        <taxon>Bacteria</taxon>
        <taxon>Pseudomonadati</taxon>
        <taxon>Pseudomonadota</taxon>
        <taxon>Alphaproteobacteria</taxon>
        <taxon>Hyphomicrobiales</taxon>
        <taxon>Devosiaceae</taxon>
        <taxon>Devosia</taxon>
    </lineage>
</organism>
<feature type="domain" description="Cyclic nucleotide-binding" evidence="4">
    <location>
        <begin position="12"/>
        <end position="115"/>
    </location>
</feature>
<evidence type="ECO:0000313" key="5">
    <source>
        <dbReference type="EMBL" id="WDR01894.1"/>
    </source>
</evidence>
<evidence type="ECO:0000256" key="3">
    <source>
        <dbReference type="ARBA" id="ARBA00023163"/>
    </source>
</evidence>
<dbReference type="SUPFAM" id="SSF46785">
    <property type="entry name" value="Winged helix' DNA-binding domain"/>
    <property type="match status" value="1"/>
</dbReference>
<dbReference type="Pfam" id="PF13545">
    <property type="entry name" value="HTH_Crp_2"/>
    <property type="match status" value="1"/>
</dbReference>